<dbReference type="Proteomes" id="UP000887159">
    <property type="component" value="Unassembled WGS sequence"/>
</dbReference>
<dbReference type="SUPFAM" id="SSF143011">
    <property type="entry name" value="RelE-like"/>
    <property type="match status" value="1"/>
</dbReference>
<dbReference type="AlphaFoldDB" id="A0A8X6RR97"/>
<dbReference type="EMBL" id="BMAU01021213">
    <property type="protein sequence ID" value="GFX99548.1"/>
    <property type="molecule type" value="Genomic_DNA"/>
</dbReference>
<dbReference type="Gene3D" id="3.30.2310.20">
    <property type="entry name" value="RelE-like"/>
    <property type="match status" value="1"/>
</dbReference>
<reference evidence="1" key="1">
    <citation type="submission" date="2020-08" db="EMBL/GenBank/DDBJ databases">
        <title>Multicomponent nature underlies the extraordinary mechanical properties of spider dragline silk.</title>
        <authorList>
            <person name="Kono N."/>
            <person name="Nakamura H."/>
            <person name="Mori M."/>
            <person name="Yoshida Y."/>
            <person name="Ohtoshi R."/>
            <person name="Malay A.D."/>
            <person name="Moran D.A.P."/>
            <person name="Tomita M."/>
            <person name="Numata K."/>
            <person name="Arakawa K."/>
        </authorList>
    </citation>
    <scope>NUCLEOTIDE SEQUENCE</scope>
</reference>
<gene>
    <name evidence="1" type="ORF">TNCV_5026041</name>
</gene>
<name>A0A8X6RR97_TRICX</name>
<sequence>MLNYPWKNVRYKTRGRNMNRPNKKYVVTTTNSFEKDMKTAPKCYQNRLEAFIPILEADPINASDKKLENLESQFMKRFVDWRFIYYIDIKNSTVCKLKFRHRKKVYK</sequence>
<evidence type="ECO:0008006" key="3">
    <source>
        <dbReference type="Google" id="ProtNLM"/>
    </source>
</evidence>
<protein>
    <recommendedName>
        <fullName evidence="3">Type II toxin-antitoxin system RelE/ParE family toxin</fullName>
    </recommendedName>
</protein>
<evidence type="ECO:0000313" key="1">
    <source>
        <dbReference type="EMBL" id="GFX99548.1"/>
    </source>
</evidence>
<accession>A0A8X6RR97</accession>
<keyword evidence="2" id="KW-1185">Reference proteome</keyword>
<evidence type="ECO:0000313" key="2">
    <source>
        <dbReference type="Proteomes" id="UP000887159"/>
    </source>
</evidence>
<proteinExistence type="predicted"/>
<dbReference type="InterPro" id="IPR035093">
    <property type="entry name" value="RelE/ParE_toxin_dom_sf"/>
</dbReference>
<comment type="caution">
    <text evidence="1">The sequence shown here is derived from an EMBL/GenBank/DDBJ whole genome shotgun (WGS) entry which is preliminary data.</text>
</comment>
<organism evidence="1 2">
    <name type="scientific">Trichonephila clavipes</name>
    <name type="common">Golden silk orbweaver</name>
    <name type="synonym">Nephila clavipes</name>
    <dbReference type="NCBI Taxonomy" id="2585209"/>
    <lineage>
        <taxon>Eukaryota</taxon>
        <taxon>Metazoa</taxon>
        <taxon>Ecdysozoa</taxon>
        <taxon>Arthropoda</taxon>
        <taxon>Chelicerata</taxon>
        <taxon>Arachnida</taxon>
        <taxon>Araneae</taxon>
        <taxon>Araneomorphae</taxon>
        <taxon>Entelegynae</taxon>
        <taxon>Araneoidea</taxon>
        <taxon>Nephilidae</taxon>
        <taxon>Trichonephila</taxon>
    </lineage>
</organism>